<accession>A0A1H2A4P7</accession>
<evidence type="ECO:0000313" key="1">
    <source>
        <dbReference type="EMBL" id="SDT40884.1"/>
    </source>
</evidence>
<dbReference type="AlphaFoldDB" id="A0A1H2A4P7"/>
<proteinExistence type="predicted"/>
<dbReference type="EMBL" id="LT629746">
    <property type="protein sequence ID" value="SDT40884.1"/>
    <property type="molecule type" value="Genomic_DNA"/>
</dbReference>
<sequence>MNKFGELSESPGQAYCENKHKLDNFMQDPVLKYSRQDSDQIRAIYMRESKKLGQRLDDLCKLDLHENSYTPISTIKYIGS</sequence>
<organism evidence="1 2">
    <name type="scientific">Pseudomonas lini</name>
    <dbReference type="NCBI Taxonomy" id="163011"/>
    <lineage>
        <taxon>Bacteria</taxon>
        <taxon>Pseudomonadati</taxon>
        <taxon>Pseudomonadota</taxon>
        <taxon>Gammaproteobacteria</taxon>
        <taxon>Pseudomonadales</taxon>
        <taxon>Pseudomonadaceae</taxon>
        <taxon>Pseudomonas</taxon>
    </lineage>
</organism>
<dbReference type="Proteomes" id="UP000182814">
    <property type="component" value="Chromosome I"/>
</dbReference>
<protein>
    <submittedName>
        <fullName evidence="1">Uncharacterized protein</fullName>
    </submittedName>
</protein>
<name>A0A1H2A4P7_9PSED</name>
<evidence type="ECO:0000313" key="2">
    <source>
        <dbReference type="Proteomes" id="UP000182814"/>
    </source>
</evidence>
<gene>
    <name evidence="1" type="ORF">SAMN04490191_4317</name>
</gene>
<keyword evidence="2" id="KW-1185">Reference proteome</keyword>
<reference evidence="2" key="1">
    <citation type="submission" date="2016-10" db="EMBL/GenBank/DDBJ databases">
        <authorList>
            <person name="Varghese N."/>
            <person name="Submissions S."/>
        </authorList>
    </citation>
    <scope>NUCLEOTIDE SEQUENCE [LARGE SCALE GENOMIC DNA]</scope>
    <source>
        <strain evidence="2">BS3782</strain>
    </source>
</reference>